<dbReference type="InterPro" id="IPR014756">
    <property type="entry name" value="Ig_E-set"/>
</dbReference>
<evidence type="ECO:0000256" key="2">
    <source>
        <dbReference type="ARBA" id="ARBA00006370"/>
    </source>
</evidence>
<keyword evidence="3" id="KW-0964">Secreted</keyword>
<name>A0A8K0GAE2_IGNLU</name>
<dbReference type="Gene3D" id="2.60.40.770">
    <property type="match status" value="1"/>
</dbReference>
<sequence length="117" mass="13156">MLTHFLSYFLAGKSLEELKQTVTVGNCKKTPCRLRKRRTVQVEFKFTPDREVKSLKNNVNAIIVGLPFPFIGVDGTDACSQLYETDGTTKASCPLKAGTEYVYKNQFDVLQIYPVVS</sequence>
<evidence type="ECO:0000256" key="1">
    <source>
        <dbReference type="ARBA" id="ARBA00004613"/>
    </source>
</evidence>
<dbReference type="OrthoDB" id="6332846at2759"/>
<evidence type="ECO:0000256" key="3">
    <source>
        <dbReference type="ARBA" id="ARBA00022525"/>
    </source>
</evidence>
<feature type="domain" description="MD-2-related lipid-recognition" evidence="4">
    <location>
        <begin position="21"/>
        <end position="116"/>
    </location>
</feature>
<feature type="non-terminal residue" evidence="5">
    <location>
        <position position="1"/>
    </location>
</feature>
<proteinExistence type="inferred from homology"/>
<gene>
    <name evidence="5" type="ORF">ILUMI_14512</name>
</gene>
<dbReference type="Pfam" id="PF02221">
    <property type="entry name" value="E1_DerP2_DerF2"/>
    <property type="match status" value="1"/>
</dbReference>
<comment type="similarity">
    <text evidence="2">Belongs to the NPC2 family.</text>
</comment>
<keyword evidence="6" id="KW-1185">Reference proteome</keyword>
<dbReference type="EMBL" id="VTPC01025944">
    <property type="protein sequence ID" value="KAF2891661.1"/>
    <property type="molecule type" value="Genomic_DNA"/>
</dbReference>
<evidence type="ECO:0000313" key="6">
    <source>
        <dbReference type="Proteomes" id="UP000801492"/>
    </source>
</evidence>
<evidence type="ECO:0000259" key="4">
    <source>
        <dbReference type="Pfam" id="PF02221"/>
    </source>
</evidence>
<evidence type="ECO:0000313" key="5">
    <source>
        <dbReference type="EMBL" id="KAF2891661.1"/>
    </source>
</evidence>
<comment type="subcellular location">
    <subcellularLocation>
        <location evidence="1">Secreted</location>
    </subcellularLocation>
</comment>
<dbReference type="AlphaFoldDB" id="A0A8K0GAE2"/>
<dbReference type="InterPro" id="IPR003172">
    <property type="entry name" value="ML_dom"/>
</dbReference>
<comment type="caution">
    <text evidence="5">The sequence shown here is derived from an EMBL/GenBank/DDBJ whole genome shotgun (WGS) entry which is preliminary data.</text>
</comment>
<dbReference type="FunFam" id="2.60.40.770:FF:000001">
    <property type="entry name" value="NPC intracellular cholesterol transporter 2"/>
    <property type="match status" value="1"/>
</dbReference>
<dbReference type="SUPFAM" id="SSF81296">
    <property type="entry name" value="E set domains"/>
    <property type="match status" value="1"/>
</dbReference>
<dbReference type="GO" id="GO:0005576">
    <property type="term" value="C:extracellular region"/>
    <property type="evidence" value="ECO:0007669"/>
    <property type="project" value="UniProtKB-SubCell"/>
</dbReference>
<reference evidence="5" key="1">
    <citation type="submission" date="2019-08" db="EMBL/GenBank/DDBJ databases">
        <title>The genome of the North American firefly Photinus pyralis.</title>
        <authorList>
            <consortium name="Photinus pyralis genome working group"/>
            <person name="Fallon T.R."/>
            <person name="Sander Lower S.E."/>
            <person name="Weng J.-K."/>
        </authorList>
    </citation>
    <scope>NUCLEOTIDE SEQUENCE</scope>
    <source>
        <strain evidence="5">TRF0915ILg1</strain>
        <tissue evidence="5">Whole body</tissue>
    </source>
</reference>
<organism evidence="5 6">
    <name type="scientific">Ignelater luminosus</name>
    <name type="common">Cucubano</name>
    <name type="synonym">Pyrophorus luminosus</name>
    <dbReference type="NCBI Taxonomy" id="2038154"/>
    <lineage>
        <taxon>Eukaryota</taxon>
        <taxon>Metazoa</taxon>
        <taxon>Ecdysozoa</taxon>
        <taxon>Arthropoda</taxon>
        <taxon>Hexapoda</taxon>
        <taxon>Insecta</taxon>
        <taxon>Pterygota</taxon>
        <taxon>Neoptera</taxon>
        <taxon>Endopterygota</taxon>
        <taxon>Coleoptera</taxon>
        <taxon>Polyphaga</taxon>
        <taxon>Elateriformia</taxon>
        <taxon>Elateroidea</taxon>
        <taxon>Elateridae</taxon>
        <taxon>Agrypninae</taxon>
        <taxon>Pyrophorini</taxon>
        <taxon>Ignelater</taxon>
    </lineage>
</organism>
<protein>
    <recommendedName>
        <fullName evidence="4">MD-2-related lipid-recognition domain-containing protein</fullName>
    </recommendedName>
</protein>
<accession>A0A8K0GAE2</accession>
<dbReference type="Proteomes" id="UP000801492">
    <property type="component" value="Unassembled WGS sequence"/>
</dbReference>